<evidence type="ECO:0000313" key="2">
    <source>
        <dbReference type="Proteomes" id="UP000828390"/>
    </source>
</evidence>
<dbReference type="EMBL" id="JAIWYP010000010">
    <property type="protein sequence ID" value="KAH3755265.1"/>
    <property type="molecule type" value="Genomic_DNA"/>
</dbReference>
<accession>A0A9D4DV97</accession>
<gene>
    <name evidence="1" type="ORF">DPMN_189956</name>
</gene>
<organism evidence="1 2">
    <name type="scientific">Dreissena polymorpha</name>
    <name type="common">Zebra mussel</name>
    <name type="synonym">Mytilus polymorpha</name>
    <dbReference type="NCBI Taxonomy" id="45954"/>
    <lineage>
        <taxon>Eukaryota</taxon>
        <taxon>Metazoa</taxon>
        <taxon>Spiralia</taxon>
        <taxon>Lophotrochozoa</taxon>
        <taxon>Mollusca</taxon>
        <taxon>Bivalvia</taxon>
        <taxon>Autobranchia</taxon>
        <taxon>Heteroconchia</taxon>
        <taxon>Euheterodonta</taxon>
        <taxon>Imparidentia</taxon>
        <taxon>Neoheterodontei</taxon>
        <taxon>Myida</taxon>
        <taxon>Dreissenoidea</taxon>
        <taxon>Dreissenidae</taxon>
        <taxon>Dreissena</taxon>
    </lineage>
</organism>
<protein>
    <submittedName>
        <fullName evidence="1">Uncharacterized protein</fullName>
    </submittedName>
</protein>
<reference evidence="1" key="1">
    <citation type="journal article" date="2019" name="bioRxiv">
        <title>The Genome of the Zebra Mussel, Dreissena polymorpha: A Resource for Invasive Species Research.</title>
        <authorList>
            <person name="McCartney M.A."/>
            <person name="Auch B."/>
            <person name="Kono T."/>
            <person name="Mallez S."/>
            <person name="Zhang Y."/>
            <person name="Obille A."/>
            <person name="Becker A."/>
            <person name="Abrahante J.E."/>
            <person name="Garbe J."/>
            <person name="Badalamenti J.P."/>
            <person name="Herman A."/>
            <person name="Mangelson H."/>
            <person name="Liachko I."/>
            <person name="Sullivan S."/>
            <person name="Sone E.D."/>
            <person name="Koren S."/>
            <person name="Silverstein K.A.T."/>
            <person name="Beckman K.B."/>
            <person name="Gohl D.M."/>
        </authorList>
    </citation>
    <scope>NUCLEOTIDE SEQUENCE</scope>
    <source>
        <strain evidence="1">Duluth1</strain>
        <tissue evidence="1">Whole animal</tissue>
    </source>
</reference>
<proteinExistence type="predicted"/>
<dbReference type="AlphaFoldDB" id="A0A9D4DV97"/>
<name>A0A9D4DV97_DREPO</name>
<sequence>MVGLSGCALVLGGFKLGFRANGCVYVKVYEASSHEALFCVGPVVLVDVIKAIDTLIATRELLVLYLPFGIGSNRIKHKQSRI</sequence>
<keyword evidence="2" id="KW-1185">Reference proteome</keyword>
<dbReference type="Proteomes" id="UP000828390">
    <property type="component" value="Unassembled WGS sequence"/>
</dbReference>
<evidence type="ECO:0000313" key="1">
    <source>
        <dbReference type="EMBL" id="KAH3755265.1"/>
    </source>
</evidence>
<comment type="caution">
    <text evidence="1">The sequence shown here is derived from an EMBL/GenBank/DDBJ whole genome shotgun (WGS) entry which is preliminary data.</text>
</comment>
<reference evidence="1" key="2">
    <citation type="submission" date="2020-11" db="EMBL/GenBank/DDBJ databases">
        <authorList>
            <person name="McCartney M.A."/>
            <person name="Auch B."/>
            <person name="Kono T."/>
            <person name="Mallez S."/>
            <person name="Becker A."/>
            <person name="Gohl D.M."/>
            <person name="Silverstein K.A.T."/>
            <person name="Koren S."/>
            <person name="Bechman K.B."/>
            <person name="Herman A."/>
            <person name="Abrahante J.E."/>
            <person name="Garbe J."/>
        </authorList>
    </citation>
    <scope>NUCLEOTIDE SEQUENCE</scope>
    <source>
        <strain evidence="1">Duluth1</strain>
        <tissue evidence="1">Whole animal</tissue>
    </source>
</reference>